<dbReference type="InterPro" id="IPR000668">
    <property type="entry name" value="Peptidase_C1A_C"/>
</dbReference>
<sequence>MMARAPAVLLMLLALAASSASAIEFGADDLASEDALWALYERWRGVHAVARDLGDKARRFNVFKENARLIHDFNQRAEPYKLRLNRFGDLTADEFRRHYAGSRVAHHRMFRGDRSAAGGSSSSFMYGAARDLPASVDWRLKGAVTDVKDQGQCGSCWAFSTIAAVEGINAIKTKNLTSLSEQQLVDCDTKSNAGCNGGLMDYAFQYIAKHGGVAGEEAYPYKARQATCKRSSAPVVTIDGYEDVPANDESALKKAVAHQPVAVAIEASGSHFQFYSEGVFAGKCGTELDHGVAAVGYGVAADGTKYWVVKNSWGPEWGEKGYIRMARDVEAKEGLCGIAMEASYPVKTSANPKLHDEL</sequence>
<dbReference type="PRINTS" id="PR00705">
    <property type="entry name" value="PAPAIN"/>
</dbReference>
<feature type="signal peptide" evidence="7">
    <location>
        <begin position="1"/>
        <end position="22"/>
    </location>
</feature>
<dbReference type="InterPro" id="IPR038765">
    <property type="entry name" value="Papain-like_cys_pep_sf"/>
</dbReference>
<dbReference type="Pfam" id="PF00112">
    <property type="entry name" value="Peptidase_C1"/>
    <property type="match status" value="1"/>
</dbReference>
<dbReference type="PROSITE" id="PS00640">
    <property type="entry name" value="THIOL_PROTEASE_ASN"/>
    <property type="match status" value="1"/>
</dbReference>
<feature type="domain" description="Cathepsin propeptide inhibitor" evidence="9">
    <location>
        <begin position="40"/>
        <end position="95"/>
    </location>
</feature>
<gene>
    <name evidence="10" type="ORF">URODEC1_LOCUS64767</name>
</gene>
<evidence type="ECO:0000256" key="2">
    <source>
        <dbReference type="ARBA" id="ARBA00022670"/>
    </source>
</evidence>
<dbReference type="SMART" id="SM00645">
    <property type="entry name" value="Pept_C1"/>
    <property type="match status" value="1"/>
</dbReference>
<keyword evidence="6" id="KW-1015">Disulfide bond</keyword>
<evidence type="ECO:0000256" key="7">
    <source>
        <dbReference type="SAM" id="SignalP"/>
    </source>
</evidence>
<dbReference type="CDD" id="cd02248">
    <property type="entry name" value="Peptidase_C1A"/>
    <property type="match status" value="1"/>
</dbReference>
<evidence type="ECO:0000259" key="9">
    <source>
        <dbReference type="SMART" id="SM00848"/>
    </source>
</evidence>
<dbReference type="InterPro" id="IPR039417">
    <property type="entry name" value="Peptidase_C1A_papain-like"/>
</dbReference>
<evidence type="ECO:0000256" key="6">
    <source>
        <dbReference type="ARBA" id="ARBA00023157"/>
    </source>
</evidence>
<dbReference type="Proteomes" id="UP001497457">
    <property type="component" value="Chromosome 25rd"/>
</dbReference>
<evidence type="ECO:0000256" key="1">
    <source>
        <dbReference type="ARBA" id="ARBA00008455"/>
    </source>
</evidence>
<dbReference type="InterPro" id="IPR013201">
    <property type="entry name" value="Prot_inhib_I29"/>
</dbReference>
<dbReference type="InterPro" id="IPR025661">
    <property type="entry name" value="Pept_asp_AS"/>
</dbReference>
<evidence type="ECO:0000313" key="10">
    <source>
        <dbReference type="EMBL" id="CAL5000279.1"/>
    </source>
</evidence>
<keyword evidence="5" id="KW-0788">Thiol protease</keyword>
<keyword evidence="2" id="KW-0645">Protease</keyword>
<dbReference type="PANTHER" id="PTHR12411">
    <property type="entry name" value="CYSTEINE PROTEASE FAMILY C1-RELATED"/>
    <property type="match status" value="1"/>
</dbReference>
<dbReference type="InterPro" id="IPR013128">
    <property type="entry name" value="Peptidase_C1A"/>
</dbReference>
<dbReference type="PROSITE" id="PS00139">
    <property type="entry name" value="THIOL_PROTEASE_CYS"/>
    <property type="match status" value="1"/>
</dbReference>
<keyword evidence="3 7" id="KW-0732">Signal</keyword>
<dbReference type="InterPro" id="IPR000169">
    <property type="entry name" value="Pept_cys_AS"/>
</dbReference>
<evidence type="ECO:0000256" key="4">
    <source>
        <dbReference type="ARBA" id="ARBA00022801"/>
    </source>
</evidence>
<feature type="domain" description="Peptidase C1A papain C-terminal" evidence="8">
    <location>
        <begin position="132"/>
        <end position="346"/>
    </location>
</feature>
<dbReference type="Gene3D" id="3.90.70.10">
    <property type="entry name" value="Cysteine proteinases"/>
    <property type="match status" value="1"/>
</dbReference>
<dbReference type="FunFam" id="3.90.70.10:FF:000023">
    <property type="entry name" value="Senescence-specific cysteine protease SAG39"/>
    <property type="match status" value="1"/>
</dbReference>
<proteinExistence type="inferred from homology"/>
<dbReference type="PROSITE" id="PS00639">
    <property type="entry name" value="THIOL_PROTEASE_HIS"/>
    <property type="match status" value="1"/>
</dbReference>
<evidence type="ECO:0000256" key="3">
    <source>
        <dbReference type="ARBA" id="ARBA00022729"/>
    </source>
</evidence>
<comment type="similarity">
    <text evidence="1">Belongs to the peptidase C1 family.</text>
</comment>
<dbReference type="Pfam" id="PF08246">
    <property type="entry name" value="Inhibitor_I29"/>
    <property type="match status" value="1"/>
</dbReference>
<dbReference type="SMART" id="SM00848">
    <property type="entry name" value="Inhibitor_I29"/>
    <property type="match status" value="1"/>
</dbReference>
<dbReference type="GO" id="GO:0008234">
    <property type="term" value="F:cysteine-type peptidase activity"/>
    <property type="evidence" value="ECO:0007669"/>
    <property type="project" value="UniProtKB-KW"/>
</dbReference>
<dbReference type="SUPFAM" id="SSF54001">
    <property type="entry name" value="Cysteine proteinases"/>
    <property type="match status" value="1"/>
</dbReference>
<accession>A0ABC9BIL9</accession>
<reference evidence="11" key="1">
    <citation type="submission" date="2024-06" db="EMBL/GenBank/DDBJ databases">
        <authorList>
            <person name="Ryan C."/>
        </authorList>
    </citation>
    <scope>NUCLEOTIDE SEQUENCE [LARGE SCALE GENOMIC DNA]</scope>
</reference>
<feature type="chain" id="PRO_5044825615" evidence="7">
    <location>
        <begin position="23"/>
        <end position="358"/>
    </location>
</feature>
<dbReference type="AlphaFoldDB" id="A0ABC9BIL9"/>
<evidence type="ECO:0000313" key="11">
    <source>
        <dbReference type="Proteomes" id="UP001497457"/>
    </source>
</evidence>
<keyword evidence="4" id="KW-0378">Hydrolase</keyword>
<name>A0ABC9BIL9_9POAL</name>
<dbReference type="GO" id="GO:0006508">
    <property type="term" value="P:proteolysis"/>
    <property type="evidence" value="ECO:0007669"/>
    <property type="project" value="UniProtKB-KW"/>
</dbReference>
<reference evidence="10 11" key="2">
    <citation type="submission" date="2024-10" db="EMBL/GenBank/DDBJ databases">
        <authorList>
            <person name="Ryan C."/>
        </authorList>
    </citation>
    <scope>NUCLEOTIDE SEQUENCE [LARGE SCALE GENOMIC DNA]</scope>
</reference>
<protein>
    <submittedName>
        <fullName evidence="10">Uncharacterized protein</fullName>
    </submittedName>
</protein>
<organism evidence="10 11">
    <name type="scientific">Urochloa decumbens</name>
    <dbReference type="NCBI Taxonomy" id="240449"/>
    <lineage>
        <taxon>Eukaryota</taxon>
        <taxon>Viridiplantae</taxon>
        <taxon>Streptophyta</taxon>
        <taxon>Embryophyta</taxon>
        <taxon>Tracheophyta</taxon>
        <taxon>Spermatophyta</taxon>
        <taxon>Magnoliopsida</taxon>
        <taxon>Liliopsida</taxon>
        <taxon>Poales</taxon>
        <taxon>Poaceae</taxon>
        <taxon>PACMAD clade</taxon>
        <taxon>Panicoideae</taxon>
        <taxon>Panicodae</taxon>
        <taxon>Paniceae</taxon>
        <taxon>Melinidinae</taxon>
        <taxon>Urochloa</taxon>
    </lineage>
</organism>
<keyword evidence="11" id="KW-1185">Reference proteome</keyword>
<dbReference type="EMBL" id="OZ075135">
    <property type="protein sequence ID" value="CAL5000279.1"/>
    <property type="molecule type" value="Genomic_DNA"/>
</dbReference>
<evidence type="ECO:0000256" key="5">
    <source>
        <dbReference type="ARBA" id="ARBA00022807"/>
    </source>
</evidence>
<dbReference type="InterPro" id="IPR025660">
    <property type="entry name" value="Pept_his_AS"/>
</dbReference>
<evidence type="ECO:0000259" key="8">
    <source>
        <dbReference type="SMART" id="SM00645"/>
    </source>
</evidence>